<dbReference type="PROSITE" id="PS50005">
    <property type="entry name" value="TPR"/>
    <property type="match status" value="1"/>
</dbReference>
<dbReference type="PANTHER" id="PTHR21581:SF6">
    <property type="entry name" value="TRAFFICKING PROTEIN PARTICLE COMPLEX SUBUNIT 12"/>
    <property type="match status" value="1"/>
</dbReference>
<gene>
    <name evidence="2" type="ORF">g.2562</name>
</gene>
<dbReference type="SUPFAM" id="SSF48452">
    <property type="entry name" value="TPR-like"/>
    <property type="match status" value="1"/>
</dbReference>
<accession>A0A1B6JX32</accession>
<proteinExistence type="predicted"/>
<dbReference type="GO" id="GO:0030008">
    <property type="term" value="C:TRAPP complex"/>
    <property type="evidence" value="ECO:0007669"/>
    <property type="project" value="TreeGrafter"/>
</dbReference>
<dbReference type="AlphaFoldDB" id="A0A1B6JX32"/>
<evidence type="ECO:0000256" key="1">
    <source>
        <dbReference type="PROSITE-ProRule" id="PRU00339"/>
    </source>
</evidence>
<dbReference type="GO" id="GO:0005794">
    <property type="term" value="C:Golgi apparatus"/>
    <property type="evidence" value="ECO:0007669"/>
    <property type="project" value="TreeGrafter"/>
</dbReference>
<protein>
    <submittedName>
        <fullName evidence="2">Uncharacterized protein</fullName>
    </submittedName>
</protein>
<feature type="non-terminal residue" evidence="2">
    <location>
        <position position="475"/>
    </location>
</feature>
<dbReference type="InterPro" id="IPR019734">
    <property type="entry name" value="TPR_rpt"/>
</dbReference>
<dbReference type="EMBL" id="GECU01003942">
    <property type="protein sequence ID" value="JAT03765.1"/>
    <property type="molecule type" value="Transcribed_RNA"/>
</dbReference>
<dbReference type="PANTHER" id="PTHR21581">
    <property type="entry name" value="D-ALANYL-D-ALANINE CARBOXYPEPTIDASE"/>
    <property type="match status" value="1"/>
</dbReference>
<reference evidence="2" key="1">
    <citation type="submission" date="2015-11" db="EMBL/GenBank/DDBJ databases">
        <title>De novo transcriptome assembly of four potential Pierce s Disease insect vectors from Arizona vineyards.</title>
        <authorList>
            <person name="Tassone E.E."/>
        </authorList>
    </citation>
    <scope>NUCLEOTIDE SEQUENCE</scope>
</reference>
<dbReference type="Gene3D" id="1.25.40.10">
    <property type="entry name" value="Tetratricopeptide repeat domain"/>
    <property type="match status" value="1"/>
</dbReference>
<keyword evidence="1" id="KW-0802">TPR repeat</keyword>
<sequence length="475" mass="54145">ASNSSKFNSDLLITKNNETESLKMAMQDDSGVDNKQAINEEPDLCRIFSSPENASNYQIQNIGSIDSSFCDTLYEPVTLSHMSHTRMDHNIMPFTVENHSVTTFGEEKDILGLKFHTTEVADDYRYYRDAWIPSESTRLAFVQISSMTNKEHSTNPSLSVSKSEASTTTGSAFHKLKNFNMAYGRNLSIESVTEDEHGLRELIRVERYQAALDLAVRLLSKLGQEVGKTNAHSRHTESSIQLWFTRLALLVKLGEFQAAETEADGWWDCDRPHLYYQFYPELYNGRKGTMVPFQMRLLLAVLPSYYGRHSEALQRLFSISSIVKKILENLSKGCNEDGSESERSENERVESFKLWTARQKRILIAVVNVAVEMQDYLLAFEVMNNLLDSEESNEAKQVFNSVIGRIYLRLGDIQEADKCFKLARALSTMPKELDIDYYVNEALMAVTNNNYQDAYELFERASLIDPSSVKVMNNC</sequence>
<feature type="repeat" description="TPR" evidence="1">
    <location>
        <begin position="435"/>
        <end position="468"/>
    </location>
</feature>
<dbReference type="InterPro" id="IPR011990">
    <property type="entry name" value="TPR-like_helical_dom_sf"/>
</dbReference>
<dbReference type="Pfam" id="PF13181">
    <property type="entry name" value="TPR_8"/>
    <property type="match status" value="1"/>
</dbReference>
<organism evidence="2">
    <name type="scientific">Homalodisca liturata</name>
    <dbReference type="NCBI Taxonomy" id="320908"/>
    <lineage>
        <taxon>Eukaryota</taxon>
        <taxon>Metazoa</taxon>
        <taxon>Ecdysozoa</taxon>
        <taxon>Arthropoda</taxon>
        <taxon>Hexapoda</taxon>
        <taxon>Insecta</taxon>
        <taxon>Pterygota</taxon>
        <taxon>Neoptera</taxon>
        <taxon>Paraneoptera</taxon>
        <taxon>Hemiptera</taxon>
        <taxon>Auchenorrhyncha</taxon>
        <taxon>Membracoidea</taxon>
        <taxon>Cicadellidae</taxon>
        <taxon>Cicadellinae</taxon>
        <taxon>Proconiini</taxon>
        <taxon>Homalodisca</taxon>
    </lineage>
</organism>
<name>A0A1B6JX32_9HEMI</name>
<evidence type="ECO:0000313" key="2">
    <source>
        <dbReference type="EMBL" id="JAT03765.1"/>
    </source>
</evidence>
<feature type="non-terminal residue" evidence="2">
    <location>
        <position position="1"/>
    </location>
</feature>